<dbReference type="PROSITE" id="PS50146">
    <property type="entry name" value="DAGK"/>
    <property type="match status" value="1"/>
</dbReference>
<evidence type="ECO:0000313" key="14">
    <source>
        <dbReference type="EMBL" id="THV09964.1"/>
    </source>
</evidence>
<evidence type="ECO:0000256" key="6">
    <source>
        <dbReference type="ARBA" id="ARBA00022741"/>
    </source>
</evidence>
<organism evidence="14 15">
    <name type="scientific">Nocardioides caeni</name>
    <dbReference type="NCBI Taxonomy" id="574700"/>
    <lineage>
        <taxon>Bacteria</taxon>
        <taxon>Bacillati</taxon>
        <taxon>Actinomycetota</taxon>
        <taxon>Actinomycetes</taxon>
        <taxon>Propionibacteriales</taxon>
        <taxon>Nocardioidaceae</taxon>
        <taxon>Nocardioides</taxon>
    </lineage>
</organism>
<dbReference type="InterPro" id="IPR001206">
    <property type="entry name" value="Diacylglycerol_kinase_cat_dom"/>
</dbReference>
<keyword evidence="12" id="KW-1208">Phospholipid metabolism</keyword>
<evidence type="ECO:0000256" key="1">
    <source>
        <dbReference type="ARBA" id="ARBA00001946"/>
    </source>
</evidence>
<dbReference type="InterPro" id="IPR045540">
    <property type="entry name" value="YegS/DAGK_C"/>
</dbReference>
<keyword evidence="3" id="KW-0444">Lipid biosynthesis</keyword>
<dbReference type="Gene3D" id="3.40.50.10330">
    <property type="entry name" value="Probable inorganic polyphosphate/atp-NAD kinase, domain 1"/>
    <property type="match status" value="1"/>
</dbReference>
<evidence type="ECO:0000256" key="4">
    <source>
        <dbReference type="ARBA" id="ARBA00022679"/>
    </source>
</evidence>
<evidence type="ECO:0000256" key="11">
    <source>
        <dbReference type="ARBA" id="ARBA00023209"/>
    </source>
</evidence>
<dbReference type="Pfam" id="PF00781">
    <property type="entry name" value="DAGK_cat"/>
    <property type="match status" value="1"/>
</dbReference>
<keyword evidence="11" id="KW-0594">Phospholipid biosynthesis</keyword>
<sequence length="299" mass="31021">MITNSDAGTANQESLTAAVAVLQGQAEVEVVATSGPDELNDVLAGAGDRTIVVAGGDGSVHAVVQALHDRDDLAGRTIGLIPLGTGNDFARTLDIPLDACEAAELVVAGHTRPTDLVVDDDEHVTVNNVHVGAGAAAGRMGSQWKERLGSIGVGKVNLGRLGYPIGALQTALRPPSLRVLVEVDDAVVVDVDEQVLMVAVGNGASVGGGTELTPDAVPHDGQVDVLVATPVSRAARLGYLLRLPFARHEEHADVRIVRGRTVRIAGTAFECNSDGEIDGPVRARSWRVLPAAYSMVVPR</sequence>
<dbReference type="SUPFAM" id="SSF111331">
    <property type="entry name" value="NAD kinase/diacylglycerol kinase-like"/>
    <property type="match status" value="1"/>
</dbReference>
<evidence type="ECO:0000256" key="12">
    <source>
        <dbReference type="ARBA" id="ARBA00023264"/>
    </source>
</evidence>
<dbReference type="GO" id="GO:0046872">
    <property type="term" value="F:metal ion binding"/>
    <property type="evidence" value="ECO:0007669"/>
    <property type="project" value="UniProtKB-KW"/>
</dbReference>
<dbReference type="PANTHER" id="PTHR12358">
    <property type="entry name" value="SPHINGOSINE KINASE"/>
    <property type="match status" value="1"/>
</dbReference>
<reference evidence="14 15" key="1">
    <citation type="journal article" date="2009" name="Int. J. Syst. Evol. Microbiol.">
        <title>Nocardioides caeni sp. nov., isolated from wastewater.</title>
        <authorList>
            <person name="Yoon J.H."/>
            <person name="Kang S.J."/>
            <person name="Park S."/>
            <person name="Kim W."/>
            <person name="Oh T.K."/>
        </authorList>
    </citation>
    <scope>NUCLEOTIDE SEQUENCE [LARGE SCALE GENOMIC DNA]</scope>
    <source>
        <strain evidence="14 15">DSM 23134</strain>
    </source>
</reference>
<dbReference type="GO" id="GO:0005886">
    <property type="term" value="C:plasma membrane"/>
    <property type="evidence" value="ECO:0007669"/>
    <property type="project" value="TreeGrafter"/>
</dbReference>
<keyword evidence="4" id="KW-0808">Transferase</keyword>
<dbReference type="Gene3D" id="2.60.200.40">
    <property type="match status" value="1"/>
</dbReference>
<dbReference type="GO" id="GO:0008654">
    <property type="term" value="P:phospholipid biosynthetic process"/>
    <property type="evidence" value="ECO:0007669"/>
    <property type="project" value="UniProtKB-KW"/>
</dbReference>
<protein>
    <submittedName>
        <fullName evidence="14">YegS/Rv2252/BmrU family lipid kinase</fullName>
    </submittedName>
</protein>
<dbReference type="NCBIfam" id="TIGR00147">
    <property type="entry name" value="YegS/Rv2252/BmrU family lipid kinase"/>
    <property type="match status" value="1"/>
</dbReference>
<dbReference type="EMBL" id="STGW01000012">
    <property type="protein sequence ID" value="THV09964.1"/>
    <property type="molecule type" value="Genomic_DNA"/>
</dbReference>
<keyword evidence="5" id="KW-0479">Metal-binding</keyword>
<keyword evidence="8" id="KW-0067">ATP-binding</keyword>
<evidence type="ECO:0000256" key="10">
    <source>
        <dbReference type="ARBA" id="ARBA00023098"/>
    </source>
</evidence>
<feature type="domain" description="DAGKc" evidence="13">
    <location>
        <begin position="1"/>
        <end position="123"/>
    </location>
</feature>
<keyword evidence="10" id="KW-0443">Lipid metabolism</keyword>
<evidence type="ECO:0000313" key="15">
    <source>
        <dbReference type="Proteomes" id="UP000307087"/>
    </source>
</evidence>
<comment type="cofactor">
    <cofactor evidence="1">
        <name>Mg(2+)</name>
        <dbReference type="ChEBI" id="CHEBI:18420"/>
    </cofactor>
</comment>
<comment type="caution">
    <text evidence="14">The sequence shown here is derived from an EMBL/GenBank/DDBJ whole genome shotgun (WGS) entry which is preliminary data.</text>
</comment>
<keyword evidence="15" id="KW-1185">Reference proteome</keyword>
<dbReference type="InterPro" id="IPR005218">
    <property type="entry name" value="Diacylglycerol/lipid_kinase"/>
</dbReference>
<evidence type="ECO:0000256" key="5">
    <source>
        <dbReference type="ARBA" id="ARBA00022723"/>
    </source>
</evidence>
<dbReference type="AlphaFoldDB" id="A0A4S8N5E8"/>
<evidence type="ECO:0000256" key="7">
    <source>
        <dbReference type="ARBA" id="ARBA00022777"/>
    </source>
</evidence>
<keyword evidence="9" id="KW-0460">Magnesium</keyword>
<proteinExistence type="inferred from homology"/>
<evidence type="ECO:0000256" key="9">
    <source>
        <dbReference type="ARBA" id="ARBA00022842"/>
    </source>
</evidence>
<evidence type="ECO:0000256" key="8">
    <source>
        <dbReference type="ARBA" id="ARBA00022840"/>
    </source>
</evidence>
<comment type="similarity">
    <text evidence="2">Belongs to the diacylglycerol/lipid kinase family.</text>
</comment>
<dbReference type="OrthoDB" id="142078at2"/>
<gene>
    <name evidence="14" type="ORF">E9934_15500</name>
</gene>
<dbReference type="SMART" id="SM00046">
    <property type="entry name" value="DAGKc"/>
    <property type="match status" value="1"/>
</dbReference>
<dbReference type="GO" id="GO:0016301">
    <property type="term" value="F:kinase activity"/>
    <property type="evidence" value="ECO:0007669"/>
    <property type="project" value="UniProtKB-KW"/>
</dbReference>
<dbReference type="InterPro" id="IPR017438">
    <property type="entry name" value="ATP-NAD_kinase_N"/>
</dbReference>
<keyword evidence="7 14" id="KW-0418">Kinase</keyword>
<keyword evidence="6" id="KW-0547">Nucleotide-binding</keyword>
<evidence type="ECO:0000256" key="2">
    <source>
        <dbReference type="ARBA" id="ARBA00005983"/>
    </source>
</evidence>
<dbReference type="Proteomes" id="UP000307087">
    <property type="component" value="Unassembled WGS sequence"/>
</dbReference>
<dbReference type="InterPro" id="IPR050187">
    <property type="entry name" value="Lipid_Phosphate_FormReg"/>
</dbReference>
<accession>A0A4S8N5E8</accession>
<evidence type="ECO:0000256" key="3">
    <source>
        <dbReference type="ARBA" id="ARBA00022516"/>
    </source>
</evidence>
<dbReference type="GO" id="GO:0005524">
    <property type="term" value="F:ATP binding"/>
    <property type="evidence" value="ECO:0007669"/>
    <property type="project" value="UniProtKB-KW"/>
</dbReference>
<evidence type="ECO:0000259" key="13">
    <source>
        <dbReference type="PROSITE" id="PS50146"/>
    </source>
</evidence>
<dbReference type="Pfam" id="PF19279">
    <property type="entry name" value="YegS_C"/>
    <property type="match status" value="1"/>
</dbReference>
<name>A0A4S8N5E8_9ACTN</name>
<dbReference type="PANTHER" id="PTHR12358:SF106">
    <property type="entry name" value="LIPID KINASE YEGS"/>
    <property type="match status" value="1"/>
</dbReference>
<dbReference type="InterPro" id="IPR016064">
    <property type="entry name" value="NAD/diacylglycerol_kinase_sf"/>
</dbReference>